<protein>
    <recommendedName>
        <fullName evidence="4">Odorant receptor</fullName>
    </recommendedName>
</protein>
<dbReference type="Proteomes" id="UP001642540">
    <property type="component" value="Unassembled WGS sequence"/>
</dbReference>
<keyword evidence="1" id="KW-1133">Transmembrane helix</keyword>
<dbReference type="EMBL" id="CAXLJM020000019">
    <property type="protein sequence ID" value="CAL8085322.1"/>
    <property type="molecule type" value="Genomic_DNA"/>
</dbReference>
<feature type="transmembrane region" description="Helical" evidence="1">
    <location>
        <begin position="277"/>
        <end position="298"/>
    </location>
</feature>
<evidence type="ECO:0000313" key="3">
    <source>
        <dbReference type="Proteomes" id="UP001642540"/>
    </source>
</evidence>
<feature type="transmembrane region" description="Helical" evidence="1">
    <location>
        <begin position="91"/>
        <end position="113"/>
    </location>
</feature>
<reference evidence="2 3" key="1">
    <citation type="submission" date="2024-08" db="EMBL/GenBank/DDBJ databases">
        <authorList>
            <person name="Cucini C."/>
            <person name="Frati F."/>
        </authorList>
    </citation>
    <scope>NUCLEOTIDE SEQUENCE [LARGE SCALE GENOMIC DNA]</scope>
</reference>
<evidence type="ECO:0000256" key="1">
    <source>
        <dbReference type="SAM" id="Phobius"/>
    </source>
</evidence>
<evidence type="ECO:0008006" key="4">
    <source>
        <dbReference type="Google" id="ProtNLM"/>
    </source>
</evidence>
<feature type="transmembrane region" description="Helical" evidence="1">
    <location>
        <begin position="57"/>
        <end position="79"/>
    </location>
</feature>
<comment type="caution">
    <text evidence="2">The sequence shown here is derived from an EMBL/GenBank/DDBJ whole genome shotgun (WGS) entry which is preliminary data.</text>
</comment>
<gene>
    <name evidence="2" type="ORF">ODALV1_LOCUS6075</name>
</gene>
<feature type="transmembrane region" description="Helical" evidence="1">
    <location>
        <begin position="310"/>
        <end position="330"/>
    </location>
</feature>
<accession>A0ABP1Q2N7</accession>
<sequence>MEPVQATDFMVSQVHITVTKVLLKVTNTLGFCPFYVDTVRGKLTVSYWSWARAMQNWLWIACYAGLVLPTHAVEVWLYSESVQSLGSNPTVIFLIMTCIYCCVFTLFLAVTTLKPLTFSQHMNSLFKYVETFPARYITTYNPAKQRKMTMLMEFLMISSATLMFFVCSLLVVHCYLFPSAPQYPAYRVPAYVLSLPFYLISCTWFSVSGLSYVAVSVVFTNAAICHFFTIFLILKNELRLGKLSYKTDDKLRQPHHLITAYRAIQVLMKSFNIEMGIILVPMQMCFTLSTVVANVSLVFQWNMFRVNTKILLTGLMLMGFVAWCSFLWLAGLQYSESKKTVASWNWAKWKRRMDRMYMKRVIPTCQPMAFGDGKQFIIYPTNALQFCRSVSENTFSGMATYAEIFGY</sequence>
<keyword evidence="1" id="KW-0472">Membrane</keyword>
<feature type="transmembrane region" description="Helical" evidence="1">
    <location>
        <begin position="154"/>
        <end position="176"/>
    </location>
</feature>
<evidence type="ECO:0000313" key="2">
    <source>
        <dbReference type="EMBL" id="CAL8085322.1"/>
    </source>
</evidence>
<organism evidence="2 3">
    <name type="scientific">Orchesella dallaii</name>
    <dbReference type="NCBI Taxonomy" id="48710"/>
    <lineage>
        <taxon>Eukaryota</taxon>
        <taxon>Metazoa</taxon>
        <taxon>Ecdysozoa</taxon>
        <taxon>Arthropoda</taxon>
        <taxon>Hexapoda</taxon>
        <taxon>Collembola</taxon>
        <taxon>Entomobryomorpha</taxon>
        <taxon>Entomobryoidea</taxon>
        <taxon>Orchesellidae</taxon>
        <taxon>Orchesellinae</taxon>
        <taxon>Orchesella</taxon>
    </lineage>
</organism>
<name>A0ABP1Q2N7_9HEXA</name>
<keyword evidence="1" id="KW-0812">Transmembrane</keyword>
<feature type="transmembrane region" description="Helical" evidence="1">
    <location>
        <begin position="213"/>
        <end position="234"/>
    </location>
</feature>
<keyword evidence="3" id="KW-1185">Reference proteome</keyword>
<feature type="transmembrane region" description="Helical" evidence="1">
    <location>
        <begin position="188"/>
        <end position="207"/>
    </location>
</feature>
<proteinExistence type="predicted"/>